<keyword evidence="2" id="KW-1185">Reference proteome</keyword>
<proteinExistence type="predicted"/>
<dbReference type="RefSeq" id="WP_108974167.1">
    <property type="nucleotide sequence ID" value="NZ_BFBB01000003.1"/>
</dbReference>
<evidence type="ECO:0008006" key="3">
    <source>
        <dbReference type="Google" id="ProtNLM"/>
    </source>
</evidence>
<reference evidence="1 2" key="1">
    <citation type="submission" date="2018-02" db="EMBL/GenBank/DDBJ databases">
        <title>Novel Leptospira species isolated from soil and water in Japan.</title>
        <authorList>
            <person name="Nakao R."/>
            <person name="Masuzawa T."/>
        </authorList>
    </citation>
    <scope>NUCLEOTIDE SEQUENCE [LARGE SCALE GENOMIC DNA]</scope>
    <source>
        <strain evidence="1 2">YH101</strain>
    </source>
</reference>
<accession>A0A2P2DXI8</accession>
<name>A0A2P2DXI8_9LEPT</name>
<dbReference type="EMBL" id="BFBB01000003">
    <property type="protein sequence ID" value="GBF49348.1"/>
    <property type="molecule type" value="Genomic_DNA"/>
</dbReference>
<dbReference type="AlphaFoldDB" id="A0A2P2DXI8"/>
<dbReference type="SUPFAM" id="SSF53167">
    <property type="entry name" value="Purine and uridine phosphorylases"/>
    <property type="match status" value="1"/>
</dbReference>
<sequence length="198" mass="22141">MVYKDREDVLFVSAFSGEIDRLSSSLSLAEIKVLGIGNLNAALSLFVYLQSNPHTKHVFFLGSGGSYPWSDYKTGALVQSNEFYQIETAGLSGFGKQLPTEPIHFLKSQSTLPQLRSNCPSLITLQDVNHAWKEKLALCEIENLECYGIAKVCKQFGISFTAFFAITNEVGPNGSVEWQKNWRELSNQLQDKVLTFFT</sequence>
<dbReference type="GO" id="GO:0003824">
    <property type="term" value="F:catalytic activity"/>
    <property type="evidence" value="ECO:0007669"/>
    <property type="project" value="InterPro"/>
</dbReference>
<gene>
    <name evidence="1" type="ORF">LPTSP4_08590</name>
</gene>
<protein>
    <recommendedName>
        <fullName evidence="3">Phosphorylase domain protein</fullName>
    </recommendedName>
</protein>
<evidence type="ECO:0000313" key="2">
    <source>
        <dbReference type="Proteomes" id="UP000245133"/>
    </source>
</evidence>
<organism evidence="1 2">
    <name type="scientific">Leptospira ryugenii</name>
    <dbReference type="NCBI Taxonomy" id="1917863"/>
    <lineage>
        <taxon>Bacteria</taxon>
        <taxon>Pseudomonadati</taxon>
        <taxon>Spirochaetota</taxon>
        <taxon>Spirochaetia</taxon>
        <taxon>Leptospirales</taxon>
        <taxon>Leptospiraceae</taxon>
        <taxon>Leptospira</taxon>
    </lineage>
</organism>
<dbReference type="Gene3D" id="3.40.50.1580">
    <property type="entry name" value="Nucleoside phosphorylase domain"/>
    <property type="match status" value="1"/>
</dbReference>
<dbReference type="InterPro" id="IPR035994">
    <property type="entry name" value="Nucleoside_phosphorylase_sf"/>
</dbReference>
<dbReference type="Proteomes" id="UP000245133">
    <property type="component" value="Unassembled WGS sequence"/>
</dbReference>
<comment type="caution">
    <text evidence="1">The sequence shown here is derived from an EMBL/GenBank/DDBJ whole genome shotgun (WGS) entry which is preliminary data.</text>
</comment>
<dbReference type="GO" id="GO:0009116">
    <property type="term" value="P:nucleoside metabolic process"/>
    <property type="evidence" value="ECO:0007669"/>
    <property type="project" value="InterPro"/>
</dbReference>
<evidence type="ECO:0000313" key="1">
    <source>
        <dbReference type="EMBL" id="GBF49348.1"/>
    </source>
</evidence>
<dbReference type="OrthoDB" id="341163at2"/>